<proteinExistence type="predicted"/>
<dbReference type="EMBL" id="UZAF01004388">
    <property type="protein sequence ID" value="VDO13897.1"/>
    <property type="molecule type" value="Genomic_DNA"/>
</dbReference>
<reference evidence="1 2" key="2">
    <citation type="submission" date="2018-11" db="EMBL/GenBank/DDBJ databases">
        <authorList>
            <consortium name="Pathogen Informatics"/>
        </authorList>
    </citation>
    <scope>NUCLEOTIDE SEQUENCE [LARGE SCALE GENOMIC DNA]</scope>
    <source>
        <strain evidence="1 2">MHpl1</strain>
    </source>
</reference>
<organism evidence="3">
    <name type="scientific">Haemonchus placei</name>
    <name type="common">Barber's pole worm</name>
    <dbReference type="NCBI Taxonomy" id="6290"/>
    <lineage>
        <taxon>Eukaryota</taxon>
        <taxon>Metazoa</taxon>
        <taxon>Ecdysozoa</taxon>
        <taxon>Nematoda</taxon>
        <taxon>Chromadorea</taxon>
        <taxon>Rhabditida</taxon>
        <taxon>Rhabditina</taxon>
        <taxon>Rhabditomorpha</taxon>
        <taxon>Strongyloidea</taxon>
        <taxon>Trichostrongylidae</taxon>
        <taxon>Haemonchus</taxon>
    </lineage>
</organism>
<dbReference type="Proteomes" id="UP000268014">
    <property type="component" value="Unassembled WGS sequence"/>
</dbReference>
<keyword evidence="2" id="KW-1185">Reference proteome</keyword>
<accession>A0A0N4VYB2</accession>
<evidence type="ECO:0000313" key="3">
    <source>
        <dbReference type="WBParaSite" id="HPLM_0000228301-mRNA-1"/>
    </source>
</evidence>
<sequence length="88" mass="9807">MASVLGQSQSVLAVVDVLNQRRYKVKKPRQPQPEADGDPIGAHMDRAIYAITGFKEQVAAMDDVNHDNRGHSHYLFSSNELTQSADKR</sequence>
<reference evidence="3" key="1">
    <citation type="submission" date="2017-02" db="UniProtKB">
        <authorList>
            <consortium name="WormBaseParasite"/>
        </authorList>
    </citation>
    <scope>IDENTIFICATION</scope>
</reference>
<gene>
    <name evidence="1" type="ORF">HPLM_LOCUS2279</name>
</gene>
<protein>
    <submittedName>
        <fullName evidence="3">Transposase</fullName>
    </submittedName>
</protein>
<dbReference type="WBParaSite" id="HPLM_0000228301-mRNA-1">
    <property type="protein sequence ID" value="HPLM_0000228301-mRNA-1"/>
    <property type="gene ID" value="HPLM_0000228301"/>
</dbReference>
<dbReference type="AlphaFoldDB" id="A0A0N4VYB2"/>
<name>A0A0N4VYB2_HAEPC</name>
<evidence type="ECO:0000313" key="2">
    <source>
        <dbReference type="Proteomes" id="UP000268014"/>
    </source>
</evidence>
<evidence type="ECO:0000313" key="1">
    <source>
        <dbReference type="EMBL" id="VDO13897.1"/>
    </source>
</evidence>